<keyword evidence="1 5" id="KW-0479">Metal-binding</keyword>
<dbReference type="SUPFAM" id="SSF90229">
    <property type="entry name" value="CCCH zinc finger"/>
    <property type="match status" value="1"/>
</dbReference>
<protein>
    <recommendedName>
        <fullName evidence="6">C3H1-type domain-containing protein</fullName>
    </recommendedName>
</protein>
<dbReference type="GO" id="GO:0003677">
    <property type="term" value="F:DNA binding"/>
    <property type="evidence" value="ECO:0007669"/>
    <property type="project" value="UniProtKB-KW"/>
</dbReference>
<dbReference type="GO" id="GO:0008270">
    <property type="term" value="F:zinc ion binding"/>
    <property type="evidence" value="ECO:0007669"/>
    <property type="project" value="UniProtKB-KW"/>
</dbReference>
<evidence type="ECO:0000256" key="3">
    <source>
        <dbReference type="ARBA" id="ARBA00022833"/>
    </source>
</evidence>
<proteinExistence type="predicted"/>
<accession>A0A0D3H4Y7</accession>
<dbReference type="EnsemblPlants" id="OBART09G04700.1">
    <property type="protein sequence ID" value="OBART09G04700.1"/>
    <property type="gene ID" value="OBART09G04700"/>
</dbReference>
<dbReference type="AlphaFoldDB" id="A0A0D3H4Y7"/>
<dbReference type="PROSITE" id="PS50103">
    <property type="entry name" value="ZF_C3H1"/>
    <property type="match status" value="1"/>
</dbReference>
<evidence type="ECO:0000313" key="8">
    <source>
        <dbReference type="Proteomes" id="UP000026960"/>
    </source>
</evidence>
<dbReference type="InterPro" id="IPR036855">
    <property type="entry name" value="Znf_CCCH_sf"/>
</dbReference>
<dbReference type="InterPro" id="IPR000571">
    <property type="entry name" value="Znf_CCCH"/>
</dbReference>
<dbReference type="Gramene" id="OBART09G04700.1">
    <property type="protein sequence ID" value="OBART09G04700.1"/>
    <property type="gene ID" value="OBART09G04700"/>
</dbReference>
<dbReference type="PaxDb" id="65489-OBART09G04700.1"/>
<sequence length="71" mass="7790">MGVANHKSVLTWREERCHNGAACRYAHGEEDQRIVPEMRVGGGGTVRACPELATKGWCKFGLNCKYCHGGV</sequence>
<dbReference type="Proteomes" id="UP000026960">
    <property type="component" value="Chromosome 9"/>
</dbReference>
<evidence type="ECO:0000313" key="7">
    <source>
        <dbReference type="EnsemblPlants" id="OBART09G04700.1"/>
    </source>
</evidence>
<feature type="zinc finger region" description="C3H1-type" evidence="5">
    <location>
        <begin position="43"/>
        <end position="71"/>
    </location>
</feature>
<keyword evidence="3 5" id="KW-0862">Zinc</keyword>
<dbReference type="STRING" id="65489.A0A0D3H4Y7"/>
<keyword evidence="4" id="KW-0238">DNA-binding</keyword>
<evidence type="ECO:0000256" key="5">
    <source>
        <dbReference type="PROSITE-ProRule" id="PRU00723"/>
    </source>
</evidence>
<dbReference type="Pfam" id="PF00642">
    <property type="entry name" value="zf-CCCH"/>
    <property type="match status" value="1"/>
</dbReference>
<reference evidence="7" key="1">
    <citation type="journal article" date="2009" name="Rice">
        <title>De Novo Next Generation Sequencing of Plant Genomes.</title>
        <authorList>
            <person name="Rounsley S."/>
            <person name="Marri P.R."/>
            <person name="Yu Y."/>
            <person name="He R."/>
            <person name="Sisneros N."/>
            <person name="Goicoechea J.L."/>
            <person name="Lee S.J."/>
            <person name="Angelova A."/>
            <person name="Kudrna D."/>
            <person name="Luo M."/>
            <person name="Affourtit J."/>
            <person name="Desany B."/>
            <person name="Knight J."/>
            <person name="Niazi F."/>
            <person name="Egholm M."/>
            <person name="Wing R.A."/>
        </authorList>
    </citation>
    <scope>NUCLEOTIDE SEQUENCE [LARGE SCALE GENOMIC DNA]</scope>
    <source>
        <strain evidence="7">cv. IRGC 105608</strain>
    </source>
</reference>
<dbReference type="HOGENOM" id="CLU_2744028_0_0_1"/>
<keyword evidence="2 5" id="KW-0863">Zinc-finger</keyword>
<evidence type="ECO:0000256" key="4">
    <source>
        <dbReference type="ARBA" id="ARBA00023125"/>
    </source>
</evidence>
<dbReference type="Gene3D" id="3.30.1370.210">
    <property type="match status" value="1"/>
</dbReference>
<keyword evidence="8" id="KW-1185">Reference proteome</keyword>
<name>A0A0D3H4Y7_9ORYZ</name>
<evidence type="ECO:0000259" key="6">
    <source>
        <dbReference type="PROSITE" id="PS50103"/>
    </source>
</evidence>
<evidence type="ECO:0000256" key="2">
    <source>
        <dbReference type="ARBA" id="ARBA00022771"/>
    </source>
</evidence>
<organism evidence="7">
    <name type="scientific">Oryza barthii</name>
    <dbReference type="NCBI Taxonomy" id="65489"/>
    <lineage>
        <taxon>Eukaryota</taxon>
        <taxon>Viridiplantae</taxon>
        <taxon>Streptophyta</taxon>
        <taxon>Embryophyta</taxon>
        <taxon>Tracheophyta</taxon>
        <taxon>Spermatophyta</taxon>
        <taxon>Magnoliopsida</taxon>
        <taxon>Liliopsida</taxon>
        <taxon>Poales</taxon>
        <taxon>Poaceae</taxon>
        <taxon>BOP clade</taxon>
        <taxon>Oryzoideae</taxon>
        <taxon>Oryzeae</taxon>
        <taxon>Oryzinae</taxon>
        <taxon>Oryza</taxon>
    </lineage>
</organism>
<reference evidence="7" key="2">
    <citation type="submission" date="2015-03" db="UniProtKB">
        <authorList>
            <consortium name="EnsemblPlants"/>
        </authorList>
    </citation>
    <scope>IDENTIFICATION</scope>
</reference>
<feature type="domain" description="C3H1-type" evidence="6">
    <location>
        <begin position="43"/>
        <end position="71"/>
    </location>
</feature>
<evidence type="ECO:0000256" key="1">
    <source>
        <dbReference type="ARBA" id="ARBA00022723"/>
    </source>
</evidence>